<dbReference type="Proteomes" id="UP000306630">
    <property type="component" value="Unassembled WGS sequence"/>
</dbReference>
<evidence type="ECO:0000313" key="2">
    <source>
        <dbReference type="Proteomes" id="UP000306630"/>
    </source>
</evidence>
<protein>
    <submittedName>
        <fullName evidence="1">Uncharacterized protein</fullName>
    </submittedName>
</protein>
<evidence type="ECO:0000313" key="1">
    <source>
        <dbReference type="EMBL" id="TGY70461.1"/>
    </source>
</evidence>
<dbReference type="AlphaFoldDB" id="A0A4S2FN23"/>
<accession>A0A4S2FN23</accession>
<dbReference type="EMBL" id="SRYD01000060">
    <property type="protein sequence ID" value="TGY70461.1"/>
    <property type="molecule type" value="Genomic_DNA"/>
</dbReference>
<sequence>MENRLQFLLRKNKGKQYLPEYQEQLSKLVIGDNFKILSLEDSDTISAEIIQNGELFQQGNVAWKSQRIPFLEKTELKQILLHIGRRYDDAVYMAIKHSDLCGRVVLNGIDFFNADFQYEDEHSGLIVFYDLSLTNSLVIDFYEEWNEYYYDVEIYGKDWSPNCI</sequence>
<reference evidence="1 2" key="1">
    <citation type="submission" date="2019-04" db="EMBL/GenBank/DDBJ databases">
        <title>Microbes associate with the intestines of laboratory mice.</title>
        <authorList>
            <person name="Navarre W."/>
            <person name="Wong E."/>
            <person name="Huang K."/>
            <person name="Tropini C."/>
            <person name="Ng K."/>
            <person name="Yu B."/>
        </authorList>
    </citation>
    <scope>NUCLEOTIDE SEQUENCE [LARGE SCALE GENOMIC DNA]</scope>
    <source>
        <strain evidence="1 2">NM06_A21</strain>
    </source>
</reference>
<name>A0A4S2FN23_9BACT</name>
<dbReference type="RefSeq" id="WP_135993795.1">
    <property type="nucleotide sequence ID" value="NZ_CBFGDC010000010.1"/>
</dbReference>
<proteinExistence type="predicted"/>
<comment type="caution">
    <text evidence="1">The sequence shown here is derived from an EMBL/GenBank/DDBJ whole genome shotgun (WGS) entry which is preliminary data.</text>
</comment>
<gene>
    <name evidence="1" type="ORF">E5333_12690</name>
</gene>
<organism evidence="1 2">
    <name type="scientific">Muribaculum intestinale</name>
    <dbReference type="NCBI Taxonomy" id="1796646"/>
    <lineage>
        <taxon>Bacteria</taxon>
        <taxon>Pseudomonadati</taxon>
        <taxon>Bacteroidota</taxon>
        <taxon>Bacteroidia</taxon>
        <taxon>Bacteroidales</taxon>
        <taxon>Muribaculaceae</taxon>
        <taxon>Muribaculum</taxon>
    </lineage>
</organism>